<dbReference type="SUPFAM" id="SSF55729">
    <property type="entry name" value="Acyl-CoA N-acyltransferases (Nat)"/>
    <property type="match status" value="1"/>
</dbReference>
<dbReference type="Pfam" id="PF13302">
    <property type="entry name" value="Acetyltransf_3"/>
    <property type="match status" value="1"/>
</dbReference>
<protein>
    <submittedName>
        <fullName evidence="2">Protein N-acetyltransferase, RimJ/RimL family</fullName>
    </submittedName>
</protein>
<dbReference type="STRING" id="1884381.SAMN05518846_105123"/>
<dbReference type="PROSITE" id="PS51186">
    <property type="entry name" value="GNAT"/>
    <property type="match status" value="1"/>
</dbReference>
<evidence type="ECO:0000313" key="2">
    <source>
        <dbReference type="EMBL" id="SFJ74924.1"/>
    </source>
</evidence>
<evidence type="ECO:0000259" key="1">
    <source>
        <dbReference type="PROSITE" id="PS51186"/>
    </source>
</evidence>
<reference evidence="3" key="1">
    <citation type="submission" date="2016-10" db="EMBL/GenBank/DDBJ databases">
        <authorList>
            <person name="Varghese N."/>
            <person name="Submissions S."/>
        </authorList>
    </citation>
    <scope>NUCLEOTIDE SEQUENCE [LARGE SCALE GENOMIC DNA]</scope>
    <source>
        <strain evidence="3">OK042</strain>
    </source>
</reference>
<keyword evidence="2" id="KW-0808">Transferase</keyword>
<evidence type="ECO:0000313" key="3">
    <source>
        <dbReference type="Proteomes" id="UP000198915"/>
    </source>
</evidence>
<name>A0A1I3TUI3_9BACL</name>
<proteinExistence type="predicted"/>
<dbReference type="RefSeq" id="WP_092268023.1">
    <property type="nucleotide sequence ID" value="NZ_FORT01000005.1"/>
</dbReference>
<dbReference type="GO" id="GO:0016747">
    <property type="term" value="F:acyltransferase activity, transferring groups other than amino-acyl groups"/>
    <property type="evidence" value="ECO:0007669"/>
    <property type="project" value="InterPro"/>
</dbReference>
<sequence length="176" mass="20019">MIVLETERLHLRYQTLDDAPFILELVNDPAWLQFIGDRGVRTLDDARSYIANGAIKSYERDGFGFYLVERKEDHTLLGMCGLVKREGLEDVDVGFAFLPDYRSKGYAYEAASAVMQYAKETLGLTRVVAITTQDNHSSGRLLEKLGLRFERLIQMPNDTEMLRLFVYDASHASTTV</sequence>
<dbReference type="Proteomes" id="UP000198915">
    <property type="component" value="Unassembled WGS sequence"/>
</dbReference>
<dbReference type="PANTHER" id="PTHR43792:SF1">
    <property type="entry name" value="N-ACETYLTRANSFERASE DOMAIN-CONTAINING PROTEIN"/>
    <property type="match status" value="1"/>
</dbReference>
<keyword evidence="3" id="KW-1185">Reference proteome</keyword>
<dbReference type="EMBL" id="FORT01000005">
    <property type="protein sequence ID" value="SFJ74924.1"/>
    <property type="molecule type" value="Genomic_DNA"/>
</dbReference>
<organism evidence="2 3">
    <name type="scientific">Brevibacillus centrosporus</name>
    <dbReference type="NCBI Taxonomy" id="54910"/>
    <lineage>
        <taxon>Bacteria</taxon>
        <taxon>Bacillati</taxon>
        <taxon>Bacillota</taxon>
        <taxon>Bacilli</taxon>
        <taxon>Bacillales</taxon>
        <taxon>Paenibacillaceae</taxon>
        <taxon>Brevibacillus</taxon>
    </lineage>
</organism>
<dbReference type="PANTHER" id="PTHR43792">
    <property type="entry name" value="GNAT FAMILY, PUTATIVE (AFU_ORTHOLOGUE AFUA_3G00765)-RELATED-RELATED"/>
    <property type="match status" value="1"/>
</dbReference>
<dbReference type="Gene3D" id="3.40.630.30">
    <property type="match status" value="1"/>
</dbReference>
<dbReference type="InterPro" id="IPR016181">
    <property type="entry name" value="Acyl_CoA_acyltransferase"/>
</dbReference>
<dbReference type="AlphaFoldDB" id="A0A1I3TUI3"/>
<dbReference type="InterPro" id="IPR051531">
    <property type="entry name" value="N-acetyltransferase"/>
</dbReference>
<feature type="domain" description="N-acetyltransferase" evidence="1">
    <location>
        <begin position="9"/>
        <end position="166"/>
    </location>
</feature>
<dbReference type="InterPro" id="IPR000182">
    <property type="entry name" value="GNAT_dom"/>
</dbReference>
<accession>A0A1I3TUI3</accession>
<gene>
    <name evidence="2" type="ORF">SAMN05518846_105123</name>
</gene>